<protein>
    <submittedName>
        <fullName evidence="1">Uncharacterized protein</fullName>
    </submittedName>
</protein>
<organism evidence="1 2">
    <name type="scientific">Lentinus tigrinus ALCF2SS1-6</name>
    <dbReference type="NCBI Taxonomy" id="1328759"/>
    <lineage>
        <taxon>Eukaryota</taxon>
        <taxon>Fungi</taxon>
        <taxon>Dikarya</taxon>
        <taxon>Basidiomycota</taxon>
        <taxon>Agaricomycotina</taxon>
        <taxon>Agaricomycetes</taxon>
        <taxon>Polyporales</taxon>
        <taxon>Polyporaceae</taxon>
        <taxon>Lentinus</taxon>
    </lineage>
</organism>
<evidence type="ECO:0000313" key="1">
    <source>
        <dbReference type="EMBL" id="RPD65891.1"/>
    </source>
</evidence>
<accession>A0A5C2SRB2</accession>
<name>A0A5C2SRB2_9APHY</name>
<sequence length="163" mass="17719">MSHTISWIPSAASLGTAVHAPLLGVERRARVAHTASLGGCSQGIAAATTAPVSHYNWRMLYRDGGSAIRRGKERTRSRSICPAGPEDVYRPFYRRDPGTAIRSAVDVHSDEACNTTRLSIKVVTVAGCLRRLCTASSYWAGMGDLAVRWRFPVRRHLSLAASI</sequence>
<keyword evidence="2" id="KW-1185">Reference proteome</keyword>
<dbReference type="AlphaFoldDB" id="A0A5C2SRB2"/>
<proteinExistence type="predicted"/>
<evidence type="ECO:0000313" key="2">
    <source>
        <dbReference type="Proteomes" id="UP000313359"/>
    </source>
</evidence>
<gene>
    <name evidence="1" type="ORF">L227DRAFT_125077</name>
</gene>
<dbReference type="EMBL" id="ML122251">
    <property type="protein sequence ID" value="RPD65891.1"/>
    <property type="molecule type" value="Genomic_DNA"/>
</dbReference>
<reference evidence="1" key="1">
    <citation type="journal article" date="2018" name="Genome Biol. Evol.">
        <title>Genomics and development of Lentinus tigrinus, a white-rot wood-decaying mushroom with dimorphic fruiting bodies.</title>
        <authorList>
            <person name="Wu B."/>
            <person name="Xu Z."/>
            <person name="Knudson A."/>
            <person name="Carlson A."/>
            <person name="Chen N."/>
            <person name="Kovaka S."/>
            <person name="LaButti K."/>
            <person name="Lipzen A."/>
            <person name="Pennachio C."/>
            <person name="Riley R."/>
            <person name="Schakwitz W."/>
            <person name="Umezawa K."/>
            <person name="Ohm R.A."/>
            <person name="Grigoriev I.V."/>
            <person name="Nagy L.G."/>
            <person name="Gibbons J."/>
            <person name="Hibbett D."/>
        </authorList>
    </citation>
    <scope>NUCLEOTIDE SEQUENCE [LARGE SCALE GENOMIC DNA]</scope>
    <source>
        <strain evidence="1">ALCF2SS1-6</strain>
    </source>
</reference>
<dbReference type="Proteomes" id="UP000313359">
    <property type="component" value="Unassembled WGS sequence"/>
</dbReference>